<dbReference type="PANTHER" id="PTHR42794">
    <property type="entry name" value="HEMIN IMPORT ATP-BINDING PROTEIN HMUV"/>
    <property type="match status" value="1"/>
</dbReference>
<dbReference type="OrthoDB" id="5296765at2"/>
<dbReference type="InterPro" id="IPR027417">
    <property type="entry name" value="P-loop_NTPase"/>
</dbReference>
<dbReference type="Proteomes" id="UP000280935">
    <property type="component" value="Unassembled WGS sequence"/>
</dbReference>
<dbReference type="SMART" id="SM00382">
    <property type="entry name" value="AAA"/>
    <property type="match status" value="1"/>
</dbReference>
<protein>
    <submittedName>
        <fullName evidence="6">ABC transporter ATP-binding protein</fullName>
    </submittedName>
</protein>
<evidence type="ECO:0000256" key="2">
    <source>
        <dbReference type="ARBA" id="ARBA00022741"/>
    </source>
</evidence>
<dbReference type="FunFam" id="3.40.50.300:FF:000134">
    <property type="entry name" value="Iron-enterobactin ABC transporter ATP-binding protein"/>
    <property type="match status" value="1"/>
</dbReference>
<accession>A0A3P1WY04</accession>
<evidence type="ECO:0000256" key="4">
    <source>
        <dbReference type="ARBA" id="ARBA00022967"/>
    </source>
</evidence>
<reference evidence="6 7" key="1">
    <citation type="submission" date="2018-11" db="EMBL/GenBank/DDBJ databases">
        <title>Genomes From Bacteria Associated with the Canine Oral Cavity: a Test Case for Automated Genome-Based Taxonomic Assignment.</title>
        <authorList>
            <person name="Coil D.A."/>
            <person name="Jospin G."/>
            <person name="Darling A.E."/>
            <person name="Wallis C."/>
            <person name="Davis I.J."/>
            <person name="Harris S."/>
            <person name="Eisen J.A."/>
            <person name="Holcombe L.J."/>
            <person name="O'Flynn C."/>
        </authorList>
    </citation>
    <scope>NUCLEOTIDE SEQUENCE [LARGE SCALE GENOMIC DNA]</scope>
    <source>
        <strain evidence="6 7">OH2822_COT-296</strain>
    </source>
</reference>
<evidence type="ECO:0000313" key="6">
    <source>
        <dbReference type="EMBL" id="RRD51522.1"/>
    </source>
</evidence>
<keyword evidence="3 6" id="KW-0067">ATP-binding</keyword>
<keyword evidence="1" id="KW-0813">Transport</keyword>
<dbReference type="CDD" id="cd03214">
    <property type="entry name" value="ABC_Iron-Siderophores_B12_Hemin"/>
    <property type="match status" value="1"/>
</dbReference>
<keyword evidence="2" id="KW-0547">Nucleotide-binding</keyword>
<proteinExistence type="predicted"/>
<dbReference type="Pfam" id="PF00005">
    <property type="entry name" value="ABC_tran"/>
    <property type="match status" value="1"/>
</dbReference>
<dbReference type="AlphaFoldDB" id="A0A3P1WY04"/>
<dbReference type="RefSeq" id="WP_125226624.1">
    <property type="nucleotide sequence ID" value="NZ_RQYT01000001.1"/>
</dbReference>
<dbReference type="SUPFAM" id="SSF52540">
    <property type="entry name" value="P-loop containing nucleoside triphosphate hydrolases"/>
    <property type="match status" value="1"/>
</dbReference>
<dbReference type="PANTHER" id="PTHR42794:SF1">
    <property type="entry name" value="HEMIN IMPORT ATP-BINDING PROTEIN HMUV"/>
    <property type="match status" value="1"/>
</dbReference>
<dbReference type="PROSITE" id="PS00211">
    <property type="entry name" value="ABC_TRANSPORTER_1"/>
    <property type="match status" value="1"/>
</dbReference>
<evidence type="ECO:0000313" key="7">
    <source>
        <dbReference type="Proteomes" id="UP000280935"/>
    </source>
</evidence>
<sequence>MTTLRAEGLSCSIGRRLIVSGIDLDVQPGTMTAIVGVNGVGKSTLMRVLAGIRPATAGRVLVDGVQLADMRPRERARRLAFVAQEETPPDELTLAEMVALGRLPHLMPWQLGGHRERRIVEECLDLVGLAELRNRRCNQLSGGERRRAMLAKGLAQHTELLLLDEPTNHLDVHHQLHLLDVMRSIGRTIVATIHDLDLAMGWFDQVVMLADGGIHAAGAAQDVMTAENLESAFHVRARQVEAVEGGVPHLVMDGLVPTLTPETKEDR</sequence>
<name>A0A3P1WY04_9ACTN</name>
<gene>
    <name evidence="6" type="ORF">EII35_01175</name>
</gene>
<dbReference type="InterPro" id="IPR017871">
    <property type="entry name" value="ABC_transporter-like_CS"/>
</dbReference>
<dbReference type="EMBL" id="RQYT01000001">
    <property type="protein sequence ID" value="RRD51522.1"/>
    <property type="molecule type" value="Genomic_DNA"/>
</dbReference>
<dbReference type="GO" id="GO:0016887">
    <property type="term" value="F:ATP hydrolysis activity"/>
    <property type="evidence" value="ECO:0007669"/>
    <property type="project" value="InterPro"/>
</dbReference>
<keyword evidence="4" id="KW-1278">Translocase</keyword>
<evidence type="ECO:0000256" key="3">
    <source>
        <dbReference type="ARBA" id="ARBA00022840"/>
    </source>
</evidence>
<comment type="caution">
    <text evidence="6">The sequence shown here is derived from an EMBL/GenBank/DDBJ whole genome shotgun (WGS) entry which is preliminary data.</text>
</comment>
<evidence type="ECO:0000259" key="5">
    <source>
        <dbReference type="PROSITE" id="PS50893"/>
    </source>
</evidence>
<organism evidence="6 7">
    <name type="scientific">Arachnia propionica</name>
    <dbReference type="NCBI Taxonomy" id="1750"/>
    <lineage>
        <taxon>Bacteria</taxon>
        <taxon>Bacillati</taxon>
        <taxon>Actinomycetota</taxon>
        <taxon>Actinomycetes</taxon>
        <taxon>Propionibacteriales</taxon>
        <taxon>Propionibacteriaceae</taxon>
        <taxon>Arachnia</taxon>
    </lineage>
</organism>
<dbReference type="InterPro" id="IPR003593">
    <property type="entry name" value="AAA+_ATPase"/>
</dbReference>
<feature type="domain" description="ABC transporter" evidence="5">
    <location>
        <begin position="4"/>
        <end position="236"/>
    </location>
</feature>
<dbReference type="GO" id="GO:0005524">
    <property type="term" value="F:ATP binding"/>
    <property type="evidence" value="ECO:0007669"/>
    <property type="project" value="UniProtKB-KW"/>
</dbReference>
<dbReference type="Gene3D" id="3.40.50.300">
    <property type="entry name" value="P-loop containing nucleotide triphosphate hydrolases"/>
    <property type="match status" value="1"/>
</dbReference>
<evidence type="ECO:0000256" key="1">
    <source>
        <dbReference type="ARBA" id="ARBA00022448"/>
    </source>
</evidence>
<dbReference type="InterPro" id="IPR003439">
    <property type="entry name" value="ABC_transporter-like_ATP-bd"/>
</dbReference>
<dbReference type="PROSITE" id="PS50893">
    <property type="entry name" value="ABC_TRANSPORTER_2"/>
    <property type="match status" value="1"/>
</dbReference>